<reference evidence="1" key="1">
    <citation type="journal article" date="2021" name="Proc. Natl. Acad. Sci. U.S.A.">
        <title>A Catalog of Tens of Thousands of Viruses from Human Metagenomes Reveals Hidden Associations with Chronic Diseases.</title>
        <authorList>
            <person name="Tisza M.J."/>
            <person name="Buck C.B."/>
        </authorList>
    </citation>
    <scope>NUCLEOTIDE SEQUENCE</scope>
    <source>
        <strain evidence="1">Ct6d71</strain>
    </source>
</reference>
<dbReference type="EMBL" id="BK015797">
    <property type="protein sequence ID" value="DAE25463.1"/>
    <property type="molecule type" value="Genomic_DNA"/>
</dbReference>
<organism evidence="1">
    <name type="scientific">Siphoviridae sp. ct6d71</name>
    <dbReference type="NCBI Taxonomy" id="2826298"/>
    <lineage>
        <taxon>Viruses</taxon>
        <taxon>Duplodnaviria</taxon>
        <taxon>Heunggongvirae</taxon>
        <taxon>Uroviricota</taxon>
        <taxon>Caudoviricetes</taxon>
    </lineage>
</organism>
<protein>
    <submittedName>
        <fullName evidence="1">Uncharacterized protein</fullName>
    </submittedName>
</protein>
<proteinExistence type="predicted"/>
<evidence type="ECO:0000313" key="1">
    <source>
        <dbReference type="EMBL" id="DAE25463.1"/>
    </source>
</evidence>
<sequence length="125" mass="14159">MKFTRETYLKYVEQVEEEYATLSNCESSLAKDILNKPVPSFDGSICVRGLDYVAYFDCVLSGCGQDNAAWATYIGLQSDDSNDYRTWEVNCCTMEMFKALIYAICKCKNFTQAVEVLKGSDWCEG</sequence>
<name>A0A8S5R1T3_9CAUD</name>
<accession>A0A8S5R1T3</accession>